<dbReference type="Gene3D" id="3.30.1330.40">
    <property type="entry name" value="RutC-like"/>
    <property type="match status" value="1"/>
</dbReference>
<dbReference type="InterPro" id="IPR006175">
    <property type="entry name" value="YjgF/YER057c/UK114"/>
</dbReference>
<organism evidence="2 3">
    <name type="scientific">Piscinibacterium candidicorallinum</name>
    <dbReference type="NCBI Taxonomy" id="1793872"/>
    <lineage>
        <taxon>Bacteria</taxon>
        <taxon>Pseudomonadati</taxon>
        <taxon>Pseudomonadota</taxon>
        <taxon>Betaproteobacteria</taxon>
        <taxon>Burkholderiales</taxon>
        <taxon>Piscinibacterium</taxon>
    </lineage>
</organism>
<protein>
    <submittedName>
        <fullName evidence="2">RidA family protein</fullName>
        <ecNumber evidence="2">3.5.-.-</ecNumber>
    </submittedName>
</protein>
<dbReference type="Pfam" id="PF01042">
    <property type="entry name" value="Ribonuc_L-PSP"/>
    <property type="match status" value="1"/>
</dbReference>
<sequence length="126" mass="13126">MPKTIISSTDAPAAVGPYSQGVRAGNLVFLSGQVGLIPGTKNLAEGFEGQVRQAFANMLALVKAAGAEPTQLVKLTLFVTDISKFGIVNQIMGELIPQPYPARSTVGVATLPLGAEFEVEAIITLD</sequence>
<evidence type="ECO:0000256" key="1">
    <source>
        <dbReference type="ARBA" id="ARBA00010552"/>
    </source>
</evidence>
<proteinExistence type="inferred from homology"/>
<keyword evidence="2" id="KW-0378">Hydrolase</keyword>
<dbReference type="NCBIfam" id="TIGR00004">
    <property type="entry name" value="Rid family detoxifying hydrolase"/>
    <property type="match status" value="1"/>
</dbReference>
<accession>A0ABV7H108</accession>
<evidence type="ECO:0000313" key="3">
    <source>
        <dbReference type="Proteomes" id="UP001595556"/>
    </source>
</evidence>
<comment type="caution">
    <text evidence="2">The sequence shown here is derived from an EMBL/GenBank/DDBJ whole genome shotgun (WGS) entry which is preliminary data.</text>
</comment>
<evidence type="ECO:0000313" key="2">
    <source>
        <dbReference type="EMBL" id="MFC3146258.1"/>
    </source>
</evidence>
<dbReference type="PANTHER" id="PTHR11803:SF39">
    <property type="entry name" value="2-IMINOBUTANOATE_2-IMINOPROPANOATE DEAMINASE"/>
    <property type="match status" value="1"/>
</dbReference>
<dbReference type="PANTHER" id="PTHR11803">
    <property type="entry name" value="2-IMINOBUTANOATE/2-IMINOPROPANOATE DEAMINASE RIDA"/>
    <property type="match status" value="1"/>
</dbReference>
<reference evidence="3" key="1">
    <citation type="journal article" date="2019" name="Int. J. Syst. Evol. Microbiol.">
        <title>The Global Catalogue of Microorganisms (GCM) 10K type strain sequencing project: providing services to taxonomists for standard genome sequencing and annotation.</title>
        <authorList>
            <consortium name="The Broad Institute Genomics Platform"/>
            <consortium name="The Broad Institute Genome Sequencing Center for Infectious Disease"/>
            <person name="Wu L."/>
            <person name="Ma J."/>
        </authorList>
    </citation>
    <scope>NUCLEOTIDE SEQUENCE [LARGE SCALE GENOMIC DNA]</scope>
    <source>
        <strain evidence="3">KCTC 52168</strain>
    </source>
</reference>
<dbReference type="EC" id="3.5.-.-" evidence="2"/>
<dbReference type="InterPro" id="IPR006056">
    <property type="entry name" value="RidA"/>
</dbReference>
<dbReference type="SUPFAM" id="SSF55298">
    <property type="entry name" value="YjgF-like"/>
    <property type="match status" value="1"/>
</dbReference>
<dbReference type="RefSeq" id="WP_377300538.1">
    <property type="nucleotide sequence ID" value="NZ_CP180191.1"/>
</dbReference>
<dbReference type="EMBL" id="JBHRTI010000003">
    <property type="protein sequence ID" value="MFC3146258.1"/>
    <property type="molecule type" value="Genomic_DNA"/>
</dbReference>
<dbReference type="CDD" id="cd00448">
    <property type="entry name" value="YjgF_YER057c_UK114_family"/>
    <property type="match status" value="1"/>
</dbReference>
<keyword evidence="3" id="KW-1185">Reference proteome</keyword>
<name>A0ABV7H108_9BURK</name>
<dbReference type="InterPro" id="IPR035959">
    <property type="entry name" value="RutC-like_sf"/>
</dbReference>
<comment type="similarity">
    <text evidence="1">Belongs to the RutC family.</text>
</comment>
<dbReference type="Proteomes" id="UP001595556">
    <property type="component" value="Unassembled WGS sequence"/>
</dbReference>
<dbReference type="GO" id="GO:0016787">
    <property type="term" value="F:hydrolase activity"/>
    <property type="evidence" value="ECO:0007669"/>
    <property type="project" value="UniProtKB-KW"/>
</dbReference>
<gene>
    <name evidence="2" type="ORF">ACFOEN_01230</name>
</gene>